<dbReference type="EMBL" id="BART01001978">
    <property type="protein sequence ID" value="GAG74244.1"/>
    <property type="molecule type" value="Genomic_DNA"/>
</dbReference>
<accession>X0ZXH8</accession>
<sequence length="263" mass="31036">MIEKYSKDTFMINFSIVTPTYNNIEKLKKNIFSVLNQTYKNKEHIIVDNLSSDGTDVFINEYINKADYSVIYIREKDSGAYEAMNKGIKAARGKWIHILNSDDYYYSNSSLKILLEEDIEDFDVVSNSIFVKNEDDGDSSVWIPIFNEKINHYNFPHTGMVIKKSFYEKYGYYNEKYKIISDAIFVLENLPRARYKIMERPFVVMSNKGISNKLSWTRFYEGISFILFFYKGSVAGKIKYIFIDSKRDFLIFLRLLKKKIKKT</sequence>
<evidence type="ECO:0000313" key="2">
    <source>
        <dbReference type="EMBL" id="GAG74244.1"/>
    </source>
</evidence>
<dbReference type="SUPFAM" id="SSF53448">
    <property type="entry name" value="Nucleotide-diphospho-sugar transferases"/>
    <property type="match status" value="1"/>
</dbReference>
<dbReference type="PANTHER" id="PTHR22916">
    <property type="entry name" value="GLYCOSYLTRANSFERASE"/>
    <property type="match status" value="1"/>
</dbReference>
<gene>
    <name evidence="2" type="ORF">S01H4_06422</name>
</gene>
<dbReference type="GO" id="GO:0016758">
    <property type="term" value="F:hexosyltransferase activity"/>
    <property type="evidence" value="ECO:0007669"/>
    <property type="project" value="UniProtKB-ARBA"/>
</dbReference>
<reference evidence="2" key="1">
    <citation type="journal article" date="2014" name="Front. Microbiol.">
        <title>High frequency of phylogenetically diverse reductive dehalogenase-homologous genes in deep subseafloor sedimentary metagenomes.</title>
        <authorList>
            <person name="Kawai M."/>
            <person name="Futagami T."/>
            <person name="Toyoda A."/>
            <person name="Takaki Y."/>
            <person name="Nishi S."/>
            <person name="Hori S."/>
            <person name="Arai W."/>
            <person name="Tsubouchi T."/>
            <person name="Morono Y."/>
            <person name="Uchiyama I."/>
            <person name="Ito T."/>
            <person name="Fujiyama A."/>
            <person name="Inagaki F."/>
            <person name="Takami H."/>
        </authorList>
    </citation>
    <scope>NUCLEOTIDE SEQUENCE</scope>
    <source>
        <strain evidence="2">Expedition CK06-06</strain>
    </source>
</reference>
<dbReference type="Pfam" id="PF00535">
    <property type="entry name" value="Glycos_transf_2"/>
    <property type="match status" value="1"/>
</dbReference>
<name>X0ZXH8_9ZZZZ</name>
<dbReference type="Gene3D" id="3.90.550.10">
    <property type="entry name" value="Spore Coat Polysaccharide Biosynthesis Protein SpsA, Chain A"/>
    <property type="match status" value="1"/>
</dbReference>
<organism evidence="2">
    <name type="scientific">marine sediment metagenome</name>
    <dbReference type="NCBI Taxonomy" id="412755"/>
    <lineage>
        <taxon>unclassified sequences</taxon>
        <taxon>metagenomes</taxon>
        <taxon>ecological metagenomes</taxon>
    </lineage>
</organism>
<dbReference type="PANTHER" id="PTHR22916:SF3">
    <property type="entry name" value="UDP-GLCNAC:BETAGAL BETA-1,3-N-ACETYLGLUCOSAMINYLTRANSFERASE-LIKE PROTEIN 1"/>
    <property type="match status" value="1"/>
</dbReference>
<feature type="domain" description="Glycosyltransferase 2-like" evidence="1">
    <location>
        <begin position="15"/>
        <end position="160"/>
    </location>
</feature>
<dbReference type="InterPro" id="IPR029044">
    <property type="entry name" value="Nucleotide-diphossugar_trans"/>
</dbReference>
<protein>
    <recommendedName>
        <fullName evidence="1">Glycosyltransferase 2-like domain-containing protein</fullName>
    </recommendedName>
</protein>
<dbReference type="InterPro" id="IPR001173">
    <property type="entry name" value="Glyco_trans_2-like"/>
</dbReference>
<dbReference type="AlphaFoldDB" id="X0ZXH8"/>
<comment type="caution">
    <text evidence="2">The sequence shown here is derived from an EMBL/GenBank/DDBJ whole genome shotgun (WGS) entry which is preliminary data.</text>
</comment>
<proteinExistence type="predicted"/>
<evidence type="ECO:0000259" key="1">
    <source>
        <dbReference type="Pfam" id="PF00535"/>
    </source>
</evidence>